<comment type="caution">
    <text evidence="10">The sequence shown here is derived from an EMBL/GenBank/DDBJ whole genome shotgun (WGS) entry which is preliminary data.</text>
</comment>
<dbReference type="GO" id="GO:0016020">
    <property type="term" value="C:membrane"/>
    <property type="evidence" value="ECO:0007669"/>
    <property type="project" value="UniProtKB-SubCell"/>
</dbReference>
<dbReference type="Gene3D" id="3.80.10.10">
    <property type="entry name" value="Ribonuclease Inhibitor"/>
    <property type="match status" value="1"/>
</dbReference>
<dbReference type="Pfam" id="PF08263">
    <property type="entry name" value="LRRNT_2"/>
    <property type="match status" value="1"/>
</dbReference>
<dbReference type="SUPFAM" id="SSF52058">
    <property type="entry name" value="L domain-like"/>
    <property type="match status" value="1"/>
</dbReference>
<feature type="domain" description="Disease resistance R13L4/SHOC-2-like LRR" evidence="9">
    <location>
        <begin position="93"/>
        <end position="193"/>
    </location>
</feature>
<feature type="chain" id="PRO_5043033015" description="Leucine-rich repeat-containing N-terminal plant-type domain-containing protein" evidence="7">
    <location>
        <begin position="27"/>
        <end position="201"/>
    </location>
</feature>
<dbReference type="InterPro" id="IPR055414">
    <property type="entry name" value="LRR_R13L4/SHOC2-like"/>
</dbReference>
<feature type="domain" description="Leucine-rich repeat-containing N-terminal plant-type" evidence="8">
    <location>
        <begin position="40"/>
        <end position="81"/>
    </location>
</feature>
<dbReference type="Pfam" id="PF23598">
    <property type="entry name" value="LRR_14"/>
    <property type="match status" value="1"/>
</dbReference>
<accession>A0AAN7R9X7</accession>
<gene>
    <name evidence="10" type="ORF">SAY86_031666</name>
</gene>
<evidence type="ECO:0000256" key="7">
    <source>
        <dbReference type="SAM" id="SignalP"/>
    </source>
</evidence>
<evidence type="ECO:0000256" key="5">
    <source>
        <dbReference type="ARBA" id="ARBA00022737"/>
    </source>
</evidence>
<reference evidence="10 11" key="1">
    <citation type="journal article" date="2023" name="Hortic Res">
        <title>Pangenome of water caltrop reveals structural variations and asymmetric subgenome divergence after allopolyploidization.</title>
        <authorList>
            <person name="Zhang X."/>
            <person name="Chen Y."/>
            <person name="Wang L."/>
            <person name="Yuan Y."/>
            <person name="Fang M."/>
            <person name="Shi L."/>
            <person name="Lu R."/>
            <person name="Comes H.P."/>
            <person name="Ma Y."/>
            <person name="Chen Y."/>
            <person name="Huang G."/>
            <person name="Zhou Y."/>
            <person name="Zheng Z."/>
            <person name="Qiu Y."/>
        </authorList>
    </citation>
    <scope>NUCLEOTIDE SEQUENCE [LARGE SCALE GENOMIC DNA]</scope>
    <source>
        <strain evidence="10">F231</strain>
    </source>
</reference>
<evidence type="ECO:0000259" key="9">
    <source>
        <dbReference type="Pfam" id="PF23598"/>
    </source>
</evidence>
<dbReference type="PANTHER" id="PTHR48059:SF30">
    <property type="entry name" value="OS06G0587000 PROTEIN"/>
    <property type="match status" value="1"/>
</dbReference>
<evidence type="ECO:0000259" key="8">
    <source>
        <dbReference type="Pfam" id="PF08263"/>
    </source>
</evidence>
<evidence type="ECO:0000256" key="2">
    <source>
        <dbReference type="ARBA" id="ARBA00004370"/>
    </source>
</evidence>
<dbReference type="InterPro" id="IPR051848">
    <property type="entry name" value="PGIP"/>
</dbReference>
<keyword evidence="3" id="KW-0433">Leucine-rich repeat</keyword>
<keyword evidence="6" id="KW-0472">Membrane</keyword>
<dbReference type="Proteomes" id="UP001346149">
    <property type="component" value="Unassembled WGS sequence"/>
</dbReference>
<dbReference type="AlphaFoldDB" id="A0AAN7R9X7"/>
<dbReference type="PANTHER" id="PTHR48059">
    <property type="entry name" value="POLYGALACTURONASE INHIBITOR 1"/>
    <property type="match status" value="1"/>
</dbReference>
<evidence type="ECO:0008006" key="12">
    <source>
        <dbReference type="Google" id="ProtNLM"/>
    </source>
</evidence>
<feature type="signal peptide" evidence="7">
    <location>
        <begin position="1"/>
        <end position="26"/>
    </location>
</feature>
<evidence type="ECO:0000256" key="3">
    <source>
        <dbReference type="ARBA" id="ARBA00022614"/>
    </source>
</evidence>
<dbReference type="FunFam" id="3.80.10.10:FF:000400">
    <property type="entry name" value="Nuclear pore complex protein NUP107"/>
    <property type="match status" value="1"/>
</dbReference>
<evidence type="ECO:0000313" key="11">
    <source>
        <dbReference type="Proteomes" id="UP001346149"/>
    </source>
</evidence>
<keyword evidence="11" id="KW-1185">Reference proteome</keyword>
<sequence>MVKKALHIILISFLLLLLLFTTLVPSETPVHVHARQLRCHDDERRTLLELKGSLGSDSPCFESWKMEREAGNCCSWTGVVCGGPSSHVVGLDLGLCEKLNDPIPPEIGRLVHLQELSLSESHLEGPIPPSVSNLTELVYLDLSFNYFHGPILPLLSNLTRLEELFLVENQFTGDIPLSMVNLTRLTRLHLSTNQFTGEIPS</sequence>
<evidence type="ECO:0000313" key="10">
    <source>
        <dbReference type="EMBL" id="KAK4791253.1"/>
    </source>
</evidence>
<dbReference type="InterPro" id="IPR032675">
    <property type="entry name" value="LRR_dom_sf"/>
</dbReference>
<evidence type="ECO:0000256" key="6">
    <source>
        <dbReference type="ARBA" id="ARBA00023136"/>
    </source>
</evidence>
<protein>
    <recommendedName>
        <fullName evidence="12">Leucine-rich repeat-containing N-terminal plant-type domain-containing protein</fullName>
    </recommendedName>
</protein>
<dbReference type="EMBL" id="JAXQNO010000009">
    <property type="protein sequence ID" value="KAK4791253.1"/>
    <property type="molecule type" value="Genomic_DNA"/>
</dbReference>
<keyword evidence="4 7" id="KW-0732">Signal</keyword>
<name>A0AAN7R9X7_TRANT</name>
<proteinExistence type="predicted"/>
<evidence type="ECO:0000256" key="4">
    <source>
        <dbReference type="ARBA" id="ARBA00022729"/>
    </source>
</evidence>
<keyword evidence="5" id="KW-0677">Repeat</keyword>
<evidence type="ECO:0000256" key="1">
    <source>
        <dbReference type="ARBA" id="ARBA00004196"/>
    </source>
</evidence>
<comment type="subcellular location">
    <subcellularLocation>
        <location evidence="1">Cell envelope</location>
    </subcellularLocation>
    <subcellularLocation>
        <location evidence="2">Membrane</location>
    </subcellularLocation>
</comment>
<dbReference type="InterPro" id="IPR013210">
    <property type="entry name" value="LRR_N_plant-typ"/>
</dbReference>
<organism evidence="10 11">
    <name type="scientific">Trapa natans</name>
    <name type="common">Water chestnut</name>
    <dbReference type="NCBI Taxonomy" id="22666"/>
    <lineage>
        <taxon>Eukaryota</taxon>
        <taxon>Viridiplantae</taxon>
        <taxon>Streptophyta</taxon>
        <taxon>Embryophyta</taxon>
        <taxon>Tracheophyta</taxon>
        <taxon>Spermatophyta</taxon>
        <taxon>Magnoliopsida</taxon>
        <taxon>eudicotyledons</taxon>
        <taxon>Gunneridae</taxon>
        <taxon>Pentapetalae</taxon>
        <taxon>rosids</taxon>
        <taxon>malvids</taxon>
        <taxon>Myrtales</taxon>
        <taxon>Lythraceae</taxon>
        <taxon>Trapa</taxon>
    </lineage>
</organism>